<dbReference type="EMBL" id="GBXM01106191">
    <property type="protein sequence ID" value="JAH02386.1"/>
    <property type="molecule type" value="Transcribed_RNA"/>
</dbReference>
<sequence>MEILAPARTTATSYATQFPVALKTSACQSSEEFYSSNKTSQTTHHRALRLVHRQNQS</sequence>
<evidence type="ECO:0000313" key="1">
    <source>
        <dbReference type="EMBL" id="JAH02386.1"/>
    </source>
</evidence>
<organism evidence="1">
    <name type="scientific">Anguilla anguilla</name>
    <name type="common">European freshwater eel</name>
    <name type="synonym">Muraena anguilla</name>
    <dbReference type="NCBI Taxonomy" id="7936"/>
    <lineage>
        <taxon>Eukaryota</taxon>
        <taxon>Metazoa</taxon>
        <taxon>Chordata</taxon>
        <taxon>Craniata</taxon>
        <taxon>Vertebrata</taxon>
        <taxon>Euteleostomi</taxon>
        <taxon>Actinopterygii</taxon>
        <taxon>Neopterygii</taxon>
        <taxon>Teleostei</taxon>
        <taxon>Anguilliformes</taxon>
        <taxon>Anguillidae</taxon>
        <taxon>Anguilla</taxon>
    </lineage>
</organism>
<accession>A0A0E9PCK1</accession>
<proteinExistence type="predicted"/>
<protein>
    <submittedName>
        <fullName evidence="1">Uncharacterized protein</fullName>
    </submittedName>
</protein>
<name>A0A0E9PCK1_ANGAN</name>
<reference evidence="1" key="1">
    <citation type="submission" date="2014-11" db="EMBL/GenBank/DDBJ databases">
        <authorList>
            <person name="Amaro Gonzalez C."/>
        </authorList>
    </citation>
    <scope>NUCLEOTIDE SEQUENCE</scope>
</reference>
<dbReference type="AlphaFoldDB" id="A0A0E9PCK1"/>
<reference evidence="1" key="2">
    <citation type="journal article" date="2015" name="Fish Shellfish Immunol.">
        <title>Early steps in the European eel (Anguilla anguilla)-Vibrio vulnificus interaction in the gills: Role of the RtxA13 toxin.</title>
        <authorList>
            <person name="Callol A."/>
            <person name="Pajuelo D."/>
            <person name="Ebbesson L."/>
            <person name="Teles M."/>
            <person name="MacKenzie S."/>
            <person name="Amaro C."/>
        </authorList>
    </citation>
    <scope>NUCLEOTIDE SEQUENCE</scope>
</reference>